<dbReference type="Ensembl" id="ENSPMRT00000001275.1">
    <property type="protein sequence ID" value="ENSPMRP00000001207.1"/>
    <property type="gene ID" value="ENSPMRG00000000893.1"/>
</dbReference>
<proteinExistence type="predicted"/>
<dbReference type="GeneTree" id="ENSGT01010000228224"/>
<evidence type="ECO:0000313" key="4">
    <source>
        <dbReference type="Ensembl" id="ENSPMRP00000001207.1"/>
    </source>
</evidence>
<dbReference type="InterPro" id="IPR003309">
    <property type="entry name" value="SCAN_dom"/>
</dbReference>
<dbReference type="PROSITE" id="PS50804">
    <property type="entry name" value="SCAN_BOX"/>
    <property type="match status" value="1"/>
</dbReference>
<feature type="region of interest" description="Disordered" evidence="2">
    <location>
        <begin position="1"/>
        <end position="26"/>
    </location>
</feature>
<dbReference type="PANTHER" id="PTHR45935">
    <property type="entry name" value="PROTEIN ZBED8-RELATED"/>
    <property type="match status" value="1"/>
</dbReference>
<dbReference type="SMART" id="SM00431">
    <property type="entry name" value="SCAN"/>
    <property type="match status" value="1"/>
</dbReference>
<organism evidence="4 5">
    <name type="scientific">Podarcis muralis</name>
    <name type="common">Wall lizard</name>
    <name type="synonym">Lacerta muralis</name>
    <dbReference type="NCBI Taxonomy" id="64176"/>
    <lineage>
        <taxon>Eukaryota</taxon>
        <taxon>Metazoa</taxon>
        <taxon>Chordata</taxon>
        <taxon>Craniata</taxon>
        <taxon>Vertebrata</taxon>
        <taxon>Euteleostomi</taxon>
        <taxon>Lepidosauria</taxon>
        <taxon>Squamata</taxon>
        <taxon>Bifurcata</taxon>
        <taxon>Unidentata</taxon>
        <taxon>Episquamata</taxon>
        <taxon>Laterata</taxon>
        <taxon>Lacertibaenia</taxon>
        <taxon>Lacertidae</taxon>
        <taxon>Podarcis</taxon>
    </lineage>
</organism>
<sequence>MKMEGRDTDAPKTGRTPQNDRGIHRPHAECQRFRGVGCWDDQGPREVCSRLYHLCREWLKPERHTKAQILDLFLAVLPGDGELGQRLWPETSAEAVK</sequence>
<feature type="compositionally biased region" description="Basic and acidic residues" evidence="2">
    <location>
        <begin position="1"/>
        <end position="12"/>
    </location>
</feature>
<reference evidence="4 5" key="1">
    <citation type="journal article" date="2019" name="Proc. Natl. Acad. Sci. U.S.A.">
        <title>Regulatory changes in pterin and carotenoid genes underlie balanced color polymorphisms in the wall lizard.</title>
        <authorList>
            <person name="Andrade P."/>
            <person name="Pinho C."/>
            <person name="Perez I de Lanuza G."/>
            <person name="Afonso S."/>
            <person name="Brejcha J."/>
            <person name="Rubin C.J."/>
            <person name="Wallerman O."/>
            <person name="Pereira P."/>
            <person name="Sabatino S.J."/>
            <person name="Bellati A."/>
            <person name="Pellitteri-Rosa D."/>
            <person name="Bosakova Z."/>
            <person name="Bunikis I."/>
            <person name="Carretero M.A."/>
            <person name="Feiner N."/>
            <person name="Marsik P."/>
            <person name="Pauperio F."/>
            <person name="Salvi D."/>
            <person name="Soler L."/>
            <person name="While G.M."/>
            <person name="Uller T."/>
            <person name="Font E."/>
            <person name="Andersson L."/>
            <person name="Carneiro M."/>
        </authorList>
    </citation>
    <scope>NUCLEOTIDE SEQUENCE</scope>
</reference>
<keyword evidence="5" id="KW-1185">Reference proteome</keyword>
<dbReference type="Pfam" id="PF02023">
    <property type="entry name" value="SCAN"/>
    <property type="match status" value="1"/>
</dbReference>
<accession>A0A670HQ74</accession>
<dbReference type="SUPFAM" id="SSF47353">
    <property type="entry name" value="Retrovirus capsid dimerization domain-like"/>
    <property type="match status" value="1"/>
</dbReference>
<keyword evidence="1" id="KW-0539">Nucleus</keyword>
<feature type="domain" description="SCAN box" evidence="3">
    <location>
        <begin position="31"/>
        <end position="80"/>
    </location>
</feature>
<dbReference type="InterPro" id="IPR050916">
    <property type="entry name" value="SCAN-C2H2_zinc_finger"/>
</dbReference>
<dbReference type="AlphaFoldDB" id="A0A670HQ74"/>
<evidence type="ECO:0000256" key="1">
    <source>
        <dbReference type="ARBA" id="ARBA00023242"/>
    </source>
</evidence>
<reference evidence="4" key="2">
    <citation type="submission" date="2025-08" db="UniProtKB">
        <authorList>
            <consortium name="Ensembl"/>
        </authorList>
    </citation>
    <scope>IDENTIFICATION</scope>
</reference>
<reference evidence="4" key="3">
    <citation type="submission" date="2025-09" db="UniProtKB">
        <authorList>
            <consortium name="Ensembl"/>
        </authorList>
    </citation>
    <scope>IDENTIFICATION</scope>
</reference>
<dbReference type="Gene3D" id="1.10.4020.10">
    <property type="entry name" value="DNA breaking-rejoining enzymes"/>
    <property type="match status" value="1"/>
</dbReference>
<dbReference type="InterPro" id="IPR038269">
    <property type="entry name" value="SCAN_sf"/>
</dbReference>
<protein>
    <recommendedName>
        <fullName evidence="3">SCAN box domain-containing protein</fullName>
    </recommendedName>
</protein>
<name>A0A670HQ74_PODMU</name>
<dbReference type="OMA" id="NDRGIHR"/>
<dbReference type="PANTHER" id="PTHR45935:SF15">
    <property type="entry name" value="SCAN BOX DOMAIN-CONTAINING PROTEIN"/>
    <property type="match status" value="1"/>
</dbReference>
<evidence type="ECO:0000259" key="3">
    <source>
        <dbReference type="PROSITE" id="PS50804"/>
    </source>
</evidence>
<evidence type="ECO:0000313" key="5">
    <source>
        <dbReference type="Proteomes" id="UP000472272"/>
    </source>
</evidence>
<dbReference type="Proteomes" id="UP000472272">
    <property type="component" value="Chromosome 2"/>
</dbReference>
<evidence type="ECO:0000256" key="2">
    <source>
        <dbReference type="SAM" id="MobiDB-lite"/>
    </source>
</evidence>